<dbReference type="Proteomes" id="UP000783686">
    <property type="component" value="Unassembled WGS sequence"/>
</dbReference>
<evidence type="ECO:0000313" key="4">
    <source>
        <dbReference type="Proteomes" id="UP000614601"/>
    </source>
</evidence>
<dbReference type="EMBL" id="CAJFCW020000001">
    <property type="protein sequence ID" value="CAG9083440.1"/>
    <property type="molecule type" value="Genomic_DNA"/>
</dbReference>
<name>A0A811JUC5_9BILA</name>
<dbReference type="AlphaFoldDB" id="A0A811JUC5"/>
<protein>
    <submittedName>
        <fullName evidence="3">Uncharacterized protein</fullName>
    </submittedName>
</protein>
<proteinExistence type="predicted"/>
<keyword evidence="4" id="KW-1185">Reference proteome</keyword>
<keyword evidence="2" id="KW-0812">Transmembrane</keyword>
<accession>A0A811JUC5</accession>
<gene>
    <name evidence="3" type="ORF">BOKJ2_LOCUS1551</name>
</gene>
<organism evidence="3 4">
    <name type="scientific">Bursaphelenchus okinawaensis</name>
    <dbReference type="NCBI Taxonomy" id="465554"/>
    <lineage>
        <taxon>Eukaryota</taxon>
        <taxon>Metazoa</taxon>
        <taxon>Ecdysozoa</taxon>
        <taxon>Nematoda</taxon>
        <taxon>Chromadorea</taxon>
        <taxon>Rhabditida</taxon>
        <taxon>Tylenchina</taxon>
        <taxon>Tylenchomorpha</taxon>
        <taxon>Aphelenchoidea</taxon>
        <taxon>Aphelenchoididae</taxon>
        <taxon>Bursaphelenchus</taxon>
    </lineage>
</organism>
<feature type="compositionally biased region" description="Basic and acidic residues" evidence="1">
    <location>
        <begin position="30"/>
        <end position="44"/>
    </location>
</feature>
<keyword evidence="2" id="KW-0472">Membrane</keyword>
<dbReference type="Proteomes" id="UP000614601">
    <property type="component" value="Unassembled WGS sequence"/>
</dbReference>
<evidence type="ECO:0000256" key="2">
    <source>
        <dbReference type="SAM" id="Phobius"/>
    </source>
</evidence>
<feature type="transmembrane region" description="Helical" evidence="2">
    <location>
        <begin position="67"/>
        <end position="93"/>
    </location>
</feature>
<feature type="region of interest" description="Disordered" evidence="1">
    <location>
        <begin position="1"/>
        <end position="44"/>
    </location>
</feature>
<sequence length="99" mass="11469">MHDITIESLAKKQGNEVGPASLPPEQDQTTNKEVDHQKTPDKKREAALLSSERLLNEIREYDFNYRLYFILLTAEFLVVTVLVILGFVLLGLYTEWKFQ</sequence>
<evidence type="ECO:0000256" key="1">
    <source>
        <dbReference type="SAM" id="MobiDB-lite"/>
    </source>
</evidence>
<comment type="caution">
    <text evidence="3">The sequence shown here is derived from an EMBL/GenBank/DDBJ whole genome shotgun (WGS) entry which is preliminary data.</text>
</comment>
<reference evidence="3" key="1">
    <citation type="submission" date="2020-09" db="EMBL/GenBank/DDBJ databases">
        <authorList>
            <person name="Kikuchi T."/>
        </authorList>
    </citation>
    <scope>NUCLEOTIDE SEQUENCE</scope>
    <source>
        <strain evidence="3">SH1</strain>
    </source>
</reference>
<evidence type="ECO:0000313" key="3">
    <source>
        <dbReference type="EMBL" id="CAD5206867.1"/>
    </source>
</evidence>
<keyword evidence="2" id="KW-1133">Transmembrane helix</keyword>
<dbReference type="OrthoDB" id="10519250at2759"/>
<dbReference type="EMBL" id="CAJFDH010000001">
    <property type="protein sequence ID" value="CAD5206867.1"/>
    <property type="molecule type" value="Genomic_DNA"/>
</dbReference>
<feature type="compositionally biased region" description="Basic and acidic residues" evidence="1">
    <location>
        <begin position="1"/>
        <end position="14"/>
    </location>
</feature>